<proteinExistence type="predicted"/>
<dbReference type="RefSeq" id="WP_109608553.1">
    <property type="nucleotide sequence ID" value="NZ_QGHA01000005.1"/>
</dbReference>
<reference evidence="1 2" key="1">
    <citation type="submission" date="2018-05" db="EMBL/GenBank/DDBJ databases">
        <title>Genomic Encyclopedia of Archaeal and Bacterial Type Strains, Phase II (KMG-II): from individual species to whole genera.</title>
        <authorList>
            <person name="Goeker M."/>
        </authorList>
    </citation>
    <scope>NUCLEOTIDE SEQUENCE [LARGE SCALE GENOMIC DNA]</scope>
    <source>
        <strain evidence="1 2">DSM 19975</strain>
    </source>
</reference>
<evidence type="ECO:0000313" key="2">
    <source>
        <dbReference type="Proteomes" id="UP000245678"/>
    </source>
</evidence>
<keyword evidence="2" id="KW-1185">Reference proteome</keyword>
<sequence length="246" mass="26735">MKPISLFTKRYYIITLLALVILSCTKNNEPQKAITGSGKITYVATANTSGTKLKTNAVSDSTVKPIAVNWSSATVWVEKIELVAQGSNPLDSIITVGKKLNIFGTDALAGAIQLPAGSYQDVKVTMFCRKSPNSDYAFDFRGTFTNSSGRVDSIMIGSSYPFEANLAVSNIVIGPSDNYKATFNFNLNNTITGFTNWAIQSSARFYIGADNKKTYVIWKGGSADEPFYNEVIQNWQTVASVVITKG</sequence>
<accession>A0A316HQJ2</accession>
<dbReference type="EMBL" id="QGHA01000005">
    <property type="protein sequence ID" value="PWK77132.1"/>
    <property type="molecule type" value="Genomic_DNA"/>
</dbReference>
<name>A0A316HQJ2_9SPHI</name>
<dbReference type="PROSITE" id="PS51257">
    <property type="entry name" value="PROKAR_LIPOPROTEIN"/>
    <property type="match status" value="1"/>
</dbReference>
<evidence type="ECO:0000313" key="1">
    <source>
        <dbReference type="EMBL" id="PWK77132.1"/>
    </source>
</evidence>
<gene>
    <name evidence="1" type="ORF">LX99_02942</name>
</gene>
<comment type="caution">
    <text evidence="1">The sequence shown here is derived from an EMBL/GenBank/DDBJ whole genome shotgun (WGS) entry which is preliminary data.</text>
</comment>
<organism evidence="1 2">
    <name type="scientific">Mucilaginibacter oryzae</name>
    <dbReference type="NCBI Taxonomy" id="468058"/>
    <lineage>
        <taxon>Bacteria</taxon>
        <taxon>Pseudomonadati</taxon>
        <taxon>Bacteroidota</taxon>
        <taxon>Sphingobacteriia</taxon>
        <taxon>Sphingobacteriales</taxon>
        <taxon>Sphingobacteriaceae</taxon>
        <taxon>Mucilaginibacter</taxon>
    </lineage>
</organism>
<dbReference type="AlphaFoldDB" id="A0A316HQJ2"/>
<evidence type="ECO:0008006" key="3">
    <source>
        <dbReference type="Google" id="ProtNLM"/>
    </source>
</evidence>
<protein>
    <recommendedName>
        <fullName evidence="3">DUF4382 domain-containing protein</fullName>
    </recommendedName>
</protein>
<dbReference type="Proteomes" id="UP000245678">
    <property type="component" value="Unassembled WGS sequence"/>
</dbReference>